<evidence type="ECO:0000256" key="4">
    <source>
        <dbReference type="ARBA" id="ARBA00023004"/>
    </source>
</evidence>
<dbReference type="GO" id="GO:0140663">
    <property type="term" value="F:ATP-dependent FeS chaperone activity"/>
    <property type="evidence" value="ECO:0007669"/>
    <property type="project" value="InterPro"/>
</dbReference>
<protein>
    <recommendedName>
        <fullName evidence="6">Iron-sulfur cluster carrier protein</fullName>
    </recommendedName>
</protein>
<evidence type="ECO:0000256" key="5">
    <source>
        <dbReference type="ARBA" id="ARBA00023014"/>
    </source>
</evidence>
<keyword evidence="1 6" id="KW-0479">Metal-binding</keyword>
<dbReference type="Pfam" id="PF10609">
    <property type="entry name" value="ParA"/>
    <property type="match status" value="1"/>
</dbReference>
<dbReference type="STRING" id="204669.Acid345_3248"/>
<comment type="function">
    <text evidence="6">Binds and transfers iron-sulfur (Fe-S) clusters to target apoproteins. Can hydrolyze ATP.</text>
</comment>
<dbReference type="AlphaFoldDB" id="Q1ILK1"/>
<dbReference type="InterPro" id="IPR019591">
    <property type="entry name" value="Mrp/NBP35_ATP-bd"/>
</dbReference>
<dbReference type="GO" id="GO:0005524">
    <property type="term" value="F:ATP binding"/>
    <property type="evidence" value="ECO:0007669"/>
    <property type="project" value="UniProtKB-UniRule"/>
</dbReference>
<dbReference type="FunFam" id="3.40.50.300:FF:001119">
    <property type="entry name" value="Iron-sulfur cluster carrier protein"/>
    <property type="match status" value="1"/>
</dbReference>
<dbReference type="GO" id="GO:0016226">
    <property type="term" value="P:iron-sulfur cluster assembly"/>
    <property type="evidence" value="ECO:0007669"/>
    <property type="project" value="InterPro"/>
</dbReference>
<sequence>MSHSHSHPHAEPQGPQPLPGVNAIITVGSGKGGVGKTTLSVNLAVALARMGHKVGLLDADVYGPNVPLMLGTQEAPQVIGENRILPAERYGLRVISVGLLNPGDKPLVWRGPMLHSIIRQFISQVEWGALDYLIVDLPPGTGDVAISLIQTVPVTGAIVVTTPSDVSLQDARKAIEMFKQVKVDILGLVENMSFFVCPHCNHEIDIFSKGGGEHTARQFSLPFLGRIELDPDIRKGGDSGHPIVLEGESNPHAKSIFAFAREVEKRVKEIREADGGSVVEIS</sequence>
<keyword evidence="4 6" id="KW-0408">Iron</keyword>
<keyword evidence="9" id="KW-1185">Reference proteome</keyword>
<reference evidence="8 9" key="1">
    <citation type="journal article" date="2009" name="Appl. Environ. Microbiol.">
        <title>Three genomes from the phylum Acidobacteria provide insight into the lifestyles of these microorganisms in soils.</title>
        <authorList>
            <person name="Ward N.L."/>
            <person name="Challacombe J.F."/>
            <person name="Janssen P.H."/>
            <person name="Henrissat B."/>
            <person name="Coutinho P.M."/>
            <person name="Wu M."/>
            <person name="Xie G."/>
            <person name="Haft D.H."/>
            <person name="Sait M."/>
            <person name="Badger J."/>
            <person name="Barabote R.D."/>
            <person name="Bradley B."/>
            <person name="Brettin T.S."/>
            <person name="Brinkac L.M."/>
            <person name="Bruce D."/>
            <person name="Creasy T."/>
            <person name="Daugherty S.C."/>
            <person name="Davidsen T.M."/>
            <person name="DeBoy R.T."/>
            <person name="Detter J.C."/>
            <person name="Dodson R.J."/>
            <person name="Durkin A.S."/>
            <person name="Ganapathy A."/>
            <person name="Gwinn-Giglio M."/>
            <person name="Han C.S."/>
            <person name="Khouri H."/>
            <person name="Kiss H."/>
            <person name="Kothari S.P."/>
            <person name="Madupu R."/>
            <person name="Nelson K.E."/>
            <person name="Nelson W.C."/>
            <person name="Paulsen I."/>
            <person name="Penn K."/>
            <person name="Ren Q."/>
            <person name="Rosovitz M.J."/>
            <person name="Selengut J.D."/>
            <person name="Shrivastava S."/>
            <person name="Sullivan S.A."/>
            <person name="Tapia R."/>
            <person name="Thompson L.S."/>
            <person name="Watkins K.L."/>
            <person name="Yang Q."/>
            <person name="Yu C."/>
            <person name="Zafar N."/>
            <person name="Zhou L."/>
            <person name="Kuske C.R."/>
        </authorList>
    </citation>
    <scope>NUCLEOTIDE SEQUENCE [LARGE SCALE GENOMIC DNA]</scope>
    <source>
        <strain evidence="8 9">Ellin345</strain>
    </source>
</reference>
<dbReference type="GO" id="GO:0016887">
    <property type="term" value="F:ATP hydrolysis activity"/>
    <property type="evidence" value="ECO:0007669"/>
    <property type="project" value="UniProtKB-UniRule"/>
</dbReference>
<dbReference type="SUPFAM" id="SSF52540">
    <property type="entry name" value="P-loop containing nucleoside triphosphate hydrolases"/>
    <property type="match status" value="1"/>
</dbReference>
<feature type="region of interest" description="Disordered" evidence="7">
    <location>
        <begin position="1"/>
        <end position="20"/>
    </location>
</feature>
<gene>
    <name evidence="8" type="ordered locus">Acid345_3248</name>
</gene>
<feature type="binding site" evidence="6">
    <location>
        <begin position="30"/>
        <end position="37"/>
    </location>
    <ligand>
        <name>ATP</name>
        <dbReference type="ChEBI" id="CHEBI:30616"/>
    </ligand>
</feature>
<keyword evidence="2 6" id="KW-0547">Nucleotide-binding</keyword>
<evidence type="ECO:0000256" key="3">
    <source>
        <dbReference type="ARBA" id="ARBA00022840"/>
    </source>
</evidence>
<evidence type="ECO:0000256" key="1">
    <source>
        <dbReference type="ARBA" id="ARBA00022723"/>
    </source>
</evidence>
<dbReference type="PROSITE" id="PS01215">
    <property type="entry name" value="MRP"/>
    <property type="match status" value="1"/>
</dbReference>
<dbReference type="Proteomes" id="UP000002432">
    <property type="component" value="Chromosome"/>
</dbReference>
<dbReference type="PANTHER" id="PTHR42961:SF2">
    <property type="entry name" value="IRON-SULFUR PROTEIN NUBPL"/>
    <property type="match status" value="1"/>
</dbReference>
<dbReference type="HAMAP" id="MF_02040">
    <property type="entry name" value="Mrp_NBP35"/>
    <property type="match status" value="1"/>
</dbReference>
<dbReference type="eggNOG" id="COG0489">
    <property type="taxonomic scope" value="Bacteria"/>
</dbReference>
<name>Q1ILK1_KORVE</name>
<comment type="subunit">
    <text evidence="6">Homodimer.</text>
</comment>
<dbReference type="OrthoDB" id="9809679at2"/>
<dbReference type="GO" id="GO:0046872">
    <property type="term" value="F:metal ion binding"/>
    <property type="evidence" value="ECO:0007669"/>
    <property type="project" value="UniProtKB-KW"/>
</dbReference>
<dbReference type="InterPro" id="IPR000808">
    <property type="entry name" value="Mrp-like_CS"/>
</dbReference>
<dbReference type="CDD" id="cd02037">
    <property type="entry name" value="Mrp_NBP35"/>
    <property type="match status" value="1"/>
</dbReference>
<dbReference type="InterPro" id="IPR044304">
    <property type="entry name" value="NUBPL-like"/>
</dbReference>
<dbReference type="KEGG" id="aba:Acid345_3248"/>
<proteinExistence type="inferred from homology"/>
<keyword evidence="5 6" id="KW-0411">Iron-sulfur</keyword>
<dbReference type="GO" id="GO:0051539">
    <property type="term" value="F:4 iron, 4 sulfur cluster binding"/>
    <property type="evidence" value="ECO:0007669"/>
    <property type="project" value="TreeGrafter"/>
</dbReference>
<dbReference type="InterPro" id="IPR033756">
    <property type="entry name" value="YlxH/NBP35"/>
</dbReference>
<evidence type="ECO:0000256" key="2">
    <source>
        <dbReference type="ARBA" id="ARBA00022741"/>
    </source>
</evidence>
<evidence type="ECO:0000256" key="6">
    <source>
        <dbReference type="HAMAP-Rule" id="MF_02040"/>
    </source>
</evidence>
<comment type="similarity">
    <text evidence="6">Belongs to the Mrp/NBP35 ATP-binding proteins family.</text>
</comment>
<evidence type="ECO:0000313" key="9">
    <source>
        <dbReference type="Proteomes" id="UP000002432"/>
    </source>
</evidence>
<evidence type="ECO:0000256" key="7">
    <source>
        <dbReference type="SAM" id="MobiDB-lite"/>
    </source>
</evidence>
<organism evidence="8 9">
    <name type="scientific">Koribacter versatilis (strain Ellin345)</name>
    <dbReference type="NCBI Taxonomy" id="204669"/>
    <lineage>
        <taxon>Bacteria</taxon>
        <taxon>Pseudomonadati</taxon>
        <taxon>Acidobacteriota</taxon>
        <taxon>Terriglobia</taxon>
        <taxon>Terriglobales</taxon>
        <taxon>Candidatus Korobacteraceae</taxon>
        <taxon>Candidatus Korobacter</taxon>
    </lineage>
</organism>
<dbReference type="InterPro" id="IPR027417">
    <property type="entry name" value="P-loop_NTPase"/>
</dbReference>
<dbReference type="EMBL" id="CP000360">
    <property type="protein sequence ID" value="ABF42249.1"/>
    <property type="molecule type" value="Genomic_DNA"/>
</dbReference>
<dbReference type="PANTHER" id="PTHR42961">
    <property type="entry name" value="IRON-SULFUR PROTEIN NUBPL"/>
    <property type="match status" value="1"/>
</dbReference>
<dbReference type="Gene3D" id="3.40.50.300">
    <property type="entry name" value="P-loop containing nucleotide triphosphate hydrolases"/>
    <property type="match status" value="1"/>
</dbReference>
<keyword evidence="6" id="KW-0378">Hydrolase</keyword>
<evidence type="ECO:0000313" key="8">
    <source>
        <dbReference type="EMBL" id="ABF42249.1"/>
    </source>
</evidence>
<keyword evidence="3 6" id="KW-0067">ATP-binding</keyword>
<accession>Q1ILK1</accession>
<dbReference type="HOGENOM" id="CLU_024839_0_2_0"/>
<dbReference type="RefSeq" id="WP_011524048.1">
    <property type="nucleotide sequence ID" value="NC_008009.1"/>
</dbReference>
<dbReference type="EnsemblBacteria" id="ABF42249">
    <property type="protein sequence ID" value="ABF42249"/>
    <property type="gene ID" value="Acid345_3248"/>
</dbReference>